<evidence type="ECO:0000256" key="3">
    <source>
        <dbReference type="ARBA" id="ARBA00022694"/>
    </source>
</evidence>
<dbReference type="Gene3D" id="3.30.2350.10">
    <property type="entry name" value="Pseudouridine synthase"/>
    <property type="match status" value="1"/>
</dbReference>
<feature type="compositionally biased region" description="Basic and acidic residues" evidence="6">
    <location>
        <begin position="266"/>
        <end position="280"/>
    </location>
</feature>
<dbReference type="GO" id="GO:0031119">
    <property type="term" value="P:tRNA pseudouridine synthesis"/>
    <property type="evidence" value="ECO:0007669"/>
    <property type="project" value="UniProtKB-UniRule"/>
</dbReference>
<dbReference type="NCBIfam" id="TIGR00431">
    <property type="entry name" value="TruB"/>
    <property type="match status" value="1"/>
</dbReference>
<comment type="function">
    <text evidence="5">Responsible for synthesis of pseudouridine from uracil-55 in the psi GC loop of transfer RNAs.</text>
</comment>
<dbReference type="CDD" id="cd02573">
    <property type="entry name" value="PseudoU_synth_EcTruB"/>
    <property type="match status" value="1"/>
</dbReference>
<dbReference type="SUPFAM" id="SSF55120">
    <property type="entry name" value="Pseudouridine synthase"/>
    <property type="match status" value="1"/>
</dbReference>
<reference evidence="9 10" key="1">
    <citation type="journal article" date="2013" name="Genome Announc.">
        <title>Draft Genome Sequence of Strain JLT2015T, Belonging to the Family Sphingomonadaceae of the Alphaproteobacteria.</title>
        <authorList>
            <person name="Tang K."/>
            <person name="Liu K."/>
            <person name="Li S."/>
            <person name="Jiao N."/>
        </authorList>
    </citation>
    <scope>NUCLEOTIDE SEQUENCE [LARGE SCALE GENOMIC DNA]</scope>
    <source>
        <strain evidence="9 10">JLT2015</strain>
    </source>
</reference>
<dbReference type="PANTHER" id="PTHR13767">
    <property type="entry name" value="TRNA-PSEUDOURIDINE SYNTHASE"/>
    <property type="match status" value="1"/>
</dbReference>
<comment type="similarity">
    <text evidence="2 5">Belongs to the pseudouridine synthase TruB family. Type 1 subfamily.</text>
</comment>
<dbReference type="EC" id="5.4.99.25" evidence="5"/>
<dbReference type="GO" id="GO:1990481">
    <property type="term" value="P:mRNA pseudouridine synthesis"/>
    <property type="evidence" value="ECO:0007669"/>
    <property type="project" value="TreeGrafter"/>
</dbReference>
<gene>
    <name evidence="5" type="primary">truB</name>
    <name evidence="9" type="ORF">C725_1817</name>
</gene>
<keyword evidence="3 5" id="KW-0819">tRNA processing</keyword>
<evidence type="ECO:0000256" key="5">
    <source>
        <dbReference type="HAMAP-Rule" id="MF_01080"/>
    </source>
</evidence>
<feature type="active site" description="Nucleophile" evidence="5">
    <location>
        <position position="45"/>
    </location>
</feature>
<dbReference type="Proteomes" id="UP000011717">
    <property type="component" value="Unassembled WGS sequence"/>
</dbReference>
<dbReference type="PATRIC" id="fig|1234595.3.peg.1820"/>
<feature type="domain" description="Pseudouridine synthase II N-terminal" evidence="7">
    <location>
        <begin position="33"/>
        <end position="160"/>
    </location>
</feature>
<accession>M2U423</accession>
<dbReference type="InterPro" id="IPR002501">
    <property type="entry name" value="PsdUridine_synth_N"/>
</dbReference>
<feature type="region of interest" description="Disordered" evidence="6">
    <location>
        <begin position="206"/>
        <end position="286"/>
    </location>
</feature>
<evidence type="ECO:0000259" key="8">
    <source>
        <dbReference type="Pfam" id="PF16198"/>
    </source>
</evidence>
<evidence type="ECO:0000313" key="10">
    <source>
        <dbReference type="Proteomes" id="UP000011717"/>
    </source>
</evidence>
<dbReference type="PANTHER" id="PTHR13767:SF2">
    <property type="entry name" value="PSEUDOURIDYLATE SYNTHASE TRUB1"/>
    <property type="match status" value="1"/>
</dbReference>
<dbReference type="EMBL" id="AMRV01000005">
    <property type="protein sequence ID" value="EMD82777.1"/>
    <property type="molecule type" value="Genomic_DNA"/>
</dbReference>
<name>M2U423_9SPHN</name>
<evidence type="ECO:0000256" key="4">
    <source>
        <dbReference type="ARBA" id="ARBA00023235"/>
    </source>
</evidence>
<feature type="domain" description="tRNA pseudouridylate synthase B C-terminal" evidence="8">
    <location>
        <begin position="316"/>
        <end position="374"/>
    </location>
</feature>
<evidence type="ECO:0000256" key="6">
    <source>
        <dbReference type="SAM" id="MobiDB-lite"/>
    </source>
</evidence>
<evidence type="ECO:0000256" key="1">
    <source>
        <dbReference type="ARBA" id="ARBA00000385"/>
    </source>
</evidence>
<organism evidence="9 10">
    <name type="scientific">Pacificimonas flava</name>
    <dbReference type="NCBI Taxonomy" id="1234595"/>
    <lineage>
        <taxon>Bacteria</taxon>
        <taxon>Pseudomonadati</taxon>
        <taxon>Pseudomonadota</taxon>
        <taxon>Alphaproteobacteria</taxon>
        <taxon>Sphingomonadales</taxon>
        <taxon>Sphingosinicellaceae</taxon>
        <taxon>Pacificimonas</taxon>
    </lineage>
</organism>
<dbReference type="InterPro" id="IPR020103">
    <property type="entry name" value="PsdUridine_synth_cat_dom_sf"/>
</dbReference>
<dbReference type="InterPro" id="IPR014780">
    <property type="entry name" value="tRNA_psdUridine_synth_TruB"/>
</dbReference>
<keyword evidence="4 5" id="KW-0413">Isomerase</keyword>
<dbReference type="HAMAP" id="MF_01080">
    <property type="entry name" value="TruB_bact"/>
    <property type="match status" value="1"/>
</dbReference>
<feature type="compositionally biased region" description="Low complexity" evidence="6">
    <location>
        <begin position="212"/>
        <end position="239"/>
    </location>
</feature>
<comment type="catalytic activity">
    <reaction evidence="1 5">
        <text>uridine(55) in tRNA = pseudouridine(55) in tRNA</text>
        <dbReference type="Rhea" id="RHEA:42532"/>
        <dbReference type="Rhea" id="RHEA-COMP:10101"/>
        <dbReference type="Rhea" id="RHEA-COMP:10102"/>
        <dbReference type="ChEBI" id="CHEBI:65314"/>
        <dbReference type="ChEBI" id="CHEBI:65315"/>
        <dbReference type="EC" id="5.4.99.25"/>
    </reaction>
</comment>
<sequence length="433" mass="44312">MSLHGWIILDKPLGITSAHGVAKVKRLMRAAGLKKPKVGHGGTLDPLATGVLPIALGEATKLTGRMLNGDKSYDFTIAFGTATETDDAEGSVTATSSARPTLAEIAAVLPRFTGSIEQQPPAYSALKVDGERAYKRARAGETVDLAMRAVTVHDLRVVEAPSLPPLPSTLRNQRPIGAEARGGTVDDDAGAVGPCLRRGDDGFVREHGGAAGRSSSFGVGAGAAASLSSTSPSSSSSSSPLRRQGPMGAEARGGAMDGGGGAVDPCLRRGDGLGGHRGEGTRGAATSGANVAAAADEDGLDSITLSARVTKGTYIRSLARDIAEALGTVGHVAMLRRTVCGPFPLETAITLDNLEDAAKTRGLGSVLLPMTAGLDDIPALSVTPEEAHRLKHGQGLFGRPEPDGSYIAMDENTPVALISLSAGEGRIDRGFNF</sequence>
<dbReference type="AlphaFoldDB" id="M2U423"/>
<keyword evidence="10" id="KW-1185">Reference proteome</keyword>
<dbReference type="GO" id="GO:0003723">
    <property type="term" value="F:RNA binding"/>
    <property type="evidence" value="ECO:0007669"/>
    <property type="project" value="InterPro"/>
</dbReference>
<dbReference type="GO" id="GO:0160148">
    <property type="term" value="F:tRNA pseudouridine(55) synthase activity"/>
    <property type="evidence" value="ECO:0007669"/>
    <property type="project" value="UniProtKB-EC"/>
</dbReference>
<dbReference type="Pfam" id="PF01509">
    <property type="entry name" value="TruB_N"/>
    <property type="match status" value="1"/>
</dbReference>
<evidence type="ECO:0000256" key="2">
    <source>
        <dbReference type="ARBA" id="ARBA00005642"/>
    </source>
</evidence>
<dbReference type="Pfam" id="PF16198">
    <property type="entry name" value="TruB_C_2"/>
    <property type="match status" value="1"/>
</dbReference>
<dbReference type="InterPro" id="IPR032819">
    <property type="entry name" value="TruB_C"/>
</dbReference>
<protein>
    <recommendedName>
        <fullName evidence="5">tRNA pseudouridine synthase B</fullName>
        <ecNumber evidence="5">5.4.99.25</ecNumber>
    </recommendedName>
    <alternativeName>
        <fullName evidence="5">tRNA pseudouridine(55) synthase</fullName>
        <shortName evidence="5">Psi55 synthase</shortName>
    </alternativeName>
    <alternativeName>
        <fullName evidence="5">tRNA pseudouridylate synthase</fullName>
    </alternativeName>
    <alternativeName>
        <fullName evidence="5">tRNA-uridine isomerase</fullName>
    </alternativeName>
</protein>
<evidence type="ECO:0000259" key="7">
    <source>
        <dbReference type="Pfam" id="PF01509"/>
    </source>
</evidence>
<evidence type="ECO:0000313" key="9">
    <source>
        <dbReference type="EMBL" id="EMD82777.1"/>
    </source>
</evidence>
<proteinExistence type="inferred from homology"/>
<feature type="region of interest" description="Disordered" evidence="6">
    <location>
        <begin position="166"/>
        <end position="193"/>
    </location>
</feature>
<comment type="caution">
    <text evidence="9">The sequence shown here is derived from an EMBL/GenBank/DDBJ whole genome shotgun (WGS) entry which is preliminary data.</text>
</comment>